<evidence type="ECO:0000313" key="2">
    <source>
        <dbReference type="Proteomes" id="UP001500392"/>
    </source>
</evidence>
<protein>
    <recommendedName>
        <fullName evidence="3">Nucleoside-diphosphate sugar epimerase</fullName>
    </recommendedName>
</protein>
<dbReference type="Pfam" id="PF06258">
    <property type="entry name" value="Mito_fiss_Elm1"/>
    <property type="match status" value="1"/>
</dbReference>
<sequence>MIESRCLRCECEIVVVKAVPRIKLLNRLARRLVMSPTPFLRSLVFSLYRIEKRAIEMIDLVVSFGGNVVALNIAFSKQLEIPNALIGNSYSIPEHAIRAHLSLNGELGGGNAIATSVVLCRIDQVRCQRAGQELQDQGRPLWTLLVGGDGSGYDYHDADWHRLGAGIRALSEQYGIQWLISSSRRTGAAATKILQRYMDDDVCRAAIWYEDGHSEPLDAFLGAASRIFCTEDSLSMVSEAVAMDKPVVSLRPTETLPTSTHGKAINYMAKIQLLERVDINAMAQYRSNFTAPKKSYSAHLDDIFYRIVALGAVTEMLPQSSDRIASKSAAMPI</sequence>
<proteinExistence type="predicted"/>
<evidence type="ECO:0008006" key="3">
    <source>
        <dbReference type="Google" id="ProtNLM"/>
    </source>
</evidence>
<accession>A0ABP7X7I9</accession>
<comment type="caution">
    <text evidence="1">The sequence shown here is derived from an EMBL/GenBank/DDBJ whole genome shotgun (WGS) entry which is preliminary data.</text>
</comment>
<dbReference type="InterPro" id="IPR009367">
    <property type="entry name" value="Elm1-like"/>
</dbReference>
<dbReference type="EMBL" id="BAABDM010000014">
    <property type="protein sequence ID" value="GAA4106602.1"/>
    <property type="molecule type" value="Genomic_DNA"/>
</dbReference>
<gene>
    <name evidence="1" type="ORF">GCM10022414_37150</name>
</gene>
<evidence type="ECO:0000313" key="1">
    <source>
        <dbReference type="EMBL" id="GAA4106602.1"/>
    </source>
</evidence>
<organism evidence="1 2">
    <name type="scientific">Zhongshania borealis</name>
    <dbReference type="NCBI Taxonomy" id="889488"/>
    <lineage>
        <taxon>Bacteria</taxon>
        <taxon>Pseudomonadati</taxon>
        <taxon>Pseudomonadota</taxon>
        <taxon>Gammaproteobacteria</taxon>
        <taxon>Cellvibrionales</taxon>
        <taxon>Spongiibacteraceae</taxon>
        <taxon>Zhongshania</taxon>
    </lineage>
</organism>
<reference evidence="2" key="1">
    <citation type="journal article" date="2019" name="Int. J. Syst. Evol. Microbiol.">
        <title>The Global Catalogue of Microorganisms (GCM) 10K type strain sequencing project: providing services to taxonomists for standard genome sequencing and annotation.</title>
        <authorList>
            <consortium name="The Broad Institute Genomics Platform"/>
            <consortium name="The Broad Institute Genome Sequencing Center for Infectious Disease"/>
            <person name="Wu L."/>
            <person name="Ma J."/>
        </authorList>
    </citation>
    <scope>NUCLEOTIDE SEQUENCE [LARGE SCALE GENOMIC DNA]</scope>
    <source>
        <strain evidence="2">JCM 17304</strain>
    </source>
</reference>
<dbReference type="Proteomes" id="UP001500392">
    <property type="component" value="Unassembled WGS sequence"/>
</dbReference>
<name>A0ABP7X7I9_9GAMM</name>
<keyword evidence="2" id="KW-1185">Reference proteome</keyword>